<evidence type="ECO:0000313" key="1">
    <source>
        <dbReference type="EMBL" id="CAD2179142.1"/>
    </source>
</evidence>
<reference evidence="1 2" key="1">
    <citation type="submission" date="2020-08" db="EMBL/GenBank/DDBJ databases">
        <authorList>
            <person name="Koutsovoulos G."/>
            <person name="Danchin GJ E."/>
        </authorList>
    </citation>
    <scope>NUCLEOTIDE SEQUENCE [LARGE SCALE GENOMIC DNA]</scope>
</reference>
<comment type="caution">
    <text evidence="1">The sequence shown here is derived from an EMBL/GenBank/DDBJ whole genome shotgun (WGS) entry which is preliminary data.</text>
</comment>
<dbReference type="OrthoDB" id="7788983at2759"/>
<accession>A0A6V7VWI6</accession>
<proteinExistence type="predicted"/>
<protein>
    <submittedName>
        <fullName evidence="1">Uncharacterized protein</fullName>
    </submittedName>
</protein>
<evidence type="ECO:0000313" key="2">
    <source>
        <dbReference type="Proteomes" id="UP000580250"/>
    </source>
</evidence>
<organism evidence="1 2">
    <name type="scientific">Meloidogyne enterolobii</name>
    <name type="common">Root-knot nematode worm</name>
    <name type="synonym">Meloidogyne mayaguensis</name>
    <dbReference type="NCBI Taxonomy" id="390850"/>
    <lineage>
        <taxon>Eukaryota</taxon>
        <taxon>Metazoa</taxon>
        <taxon>Ecdysozoa</taxon>
        <taxon>Nematoda</taxon>
        <taxon>Chromadorea</taxon>
        <taxon>Rhabditida</taxon>
        <taxon>Tylenchina</taxon>
        <taxon>Tylenchomorpha</taxon>
        <taxon>Tylenchoidea</taxon>
        <taxon>Meloidogynidae</taxon>
        <taxon>Meloidogyninae</taxon>
        <taxon>Meloidogyne</taxon>
    </lineage>
</organism>
<dbReference type="EMBL" id="CAJEWN010000336">
    <property type="protein sequence ID" value="CAD2179142.1"/>
    <property type="molecule type" value="Genomic_DNA"/>
</dbReference>
<dbReference type="AlphaFoldDB" id="A0A6V7VWI6"/>
<name>A0A6V7VWI6_MELEN</name>
<sequence length="304" mass="35543">MVVGRHSFNIQSQIEDNSKELIYSSSNNNCDKQTKILQTILSEPVNNNKEQSELITPPTLSSLIIQQDNQQITTNLSYNQINCLENVHRLLKSQKSNSRVETEEDIKSIKRNQKTTEINYSSSNNPLTKELLQKHNQRWEEECRDNWNKKLSSTIYLKRKLIKEEVEDILPLKQLKYEENIIKEGNCERNFENSSNSPILLPLKSKYSNNSQKYFGQEIGELFNCLQQKNKEEEINTIKIPPQSKQLNYQLNNNLKQNSELIEQLLQAANFARNTLAIKLLQKNNFSSSQQINNLNYLKEFQFI</sequence>
<dbReference type="Proteomes" id="UP000580250">
    <property type="component" value="Unassembled WGS sequence"/>
</dbReference>
<gene>
    <name evidence="1" type="ORF">MENT_LOCUS31132</name>
</gene>